<comment type="caution">
    <text evidence="1">The sequence shown here is derived from an EMBL/GenBank/DDBJ whole genome shotgun (WGS) entry which is preliminary data.</text>
</comment>
<evidence type="ECO:0000313" key="2">
    <source>
        <dbReference type="Proteomes" id="UP001499863"/>
    </source>
</evidence>
<gene>
    <name evidence="1" type="ORF">GCM10009639_37200</name>
</gene>
<proteinExistence type="predicted"/>
<protein>
    <submittedName>
        <fullName evidence="1">STM4015 family protein</fullName>
    </submittedName>
</protein>
<reference evidence="1 2" key="1">
    <citation type="journal article" date="2019" name="Int. J. Syst. Evol. Microbiol.">
        <title>The Global Catalogue of Microorganisms (GCM) 10K type strain sequencing project: providing services to taxonomists for standard genome sequencing and annotation.</title>
        <authorList>
            <consortium name="The Broad Institute Genomics Platform"/>
            <consortium name="The Broad Institute Genome Sequencing Center for Infectious Disease"/>
            <person name="Wu L."/>
            <person name="Ma J."/>
        </authorList>
    </citation>
    <scope>NUCLEOTIDE SEQUENCE [LARGE SCALE GENOMIC DNA]</scope>
    <source>
        <strain evidence="1 2">JCM 12393</strain>
    </source>
</reference>
<sequence length="317" mass="34667">MTVNNHIEAFHGLPVFDFVAAVDEGAELPEPAAAAWKIAIEFEADQDWVTRWQQFLDRVDVSRVTAVVVGEWSQDGPESFAEPLAAILGAAERLPALRGLFIGDITYEENEISWIDMVDVSPVLTAFPLLAELVVRGGCDEPEEGGTTLFQPVRHEHLRALRFESGGLPGEVPRAVAASELPALERLEFWLGVENYGGTTVLADLEPFLDGARFPALRHLGLQNSEFQDGIAAAVAHAPVVPRLESLNLSMGVFTDQGATALLEGQPLTHLKSLDLHHHYLTEAMQQRLRESLPGVALDLSEPGKPDDQWQYVAVAE</sequence>
<name>A0ABN1Y7K6_9ACTN</name>
<evidence type="ECO:0000313" key="1">
    <source>
        <dbReference type="EMBL" id="GAA1398600.1"/>
    </source>
</evidence>
<dbReference type="InterPro" id="IPR032675">
    <property type="entry name" value="LRR_dom_sf"/>
</dbReference>
<keyword evidence="2" id="KW-1185">Reference proteome</keyword>
<organism evidence="1 2">
    <name type="scientific">Kitasatospora putterlickiae</name>
    <dbReference type="NCBI Taxonomy" id="221725"/>
    <lineage>
        <taxon>Bacteria</taxon>
        <taxon>Bacillati</taxon>
        <taxon>Actinomycetota</taxon>
        <taxon>Actinomycetes</taxon>
        <taxon>Kitasatosporales</taxon>
        <taxon>Streptomycetaceae</taxon>
        <taxon>Kitasatospora</taxon>
    </lineage>
</organism>
<dbReference type="RefSeq" id="WP_344337289.1">
    <property type="nucleotide sequence ID" value="NZ_BAAAKJ010000205.1"/>
</dbReference>
<dbReference type="EMBL" id="BAAAKJ010000205">
    <property type="protein sequence ID" value="GAA1398600.1"/>
    <property type="molecule type" value="Genomic_DNA"/>
</dbReference>
<dbReference type="InterPro" id="IPR047722">
    <property type="entry name" value="STM4015-like"/>
</dbReference>
<dbReference type="SUPFAM" id="SSF52047">
    <property type="entry name" value="RNI-like"/>
    <property type="match status" value="1"/>
</dbReference>
<dbReference type="Gene3D" id="3.80.10.10">
    <property type="entry name" value="Ribonuclease Inhibitor"/>
    <property type="match status" value="1"/>
</dbReference>
<dbReference type="NCBIfam" id="NF038076">
    <property type="entry name" value="fam_STM4015"/>
    <property type="match status" value="1"/>
</dbReference>
<accession>A0ABN1Y7K6</accession>
<dbReference type="Proteomes" id="UP001499863">
    <property type="component" value="Unassembled WGS sequence"/>
</dbReference>